<evidence type="ECO:0000313" key="5">
    <source>
        <dbReference type="Proteomes" id="UP000317316"/>
    </source>
</evidence>
<dbReference type="CDD" id="cd02185">
    <property type="entry name" value="AroH"/>
    <property type="match status" value="1"/>
</dbReference>
<dbReference type="RefSeq" id="WP_142537210.1">
    <property type="nucleotide sequence ID" value="NZ_BMIE01000002.1"/>
</dbReference>
<keyword evidence="2 3" id="KW-0057">Aromatic amino acid biosynthesis</keyword>
<evidence type="ECO:0000313" key="4">
    <source>
        <dbReference type="EMBL" id="TQR16967.1"/>
    </source>
</evidence>
<dbReference type="EMBL" id="VDGH01000001">
    <property type="protein sequence ID" value="TQR16967.1"/>
    <property type="molecule type" value="Genomic_DNA"/>
</dbReference>
<dbReference type="NCBIfam" id="TIGR01796">
    <property type="entry name" value="CM_mono_aroH"/>
    <property type="match status" value="1"/>
</dbReference>
<dbReference type="SUPFAM" id="SSF55298">
    <property type="entry name" value="YjgF-like"/>
    <property type="match status" value="1"/>
</dbReference>
<name>A0A544THN0_9BACI</name>
<feature type="binding site" evidence="2">
    <location>
        <position position="6"/>
    </location>
    <ligand>
        <name>prephenate</name>
        <dbReference type="ChEBI" id="CHEBI:29934"/>
    </ligand>
</feature>
<keyword evidence="2 3" id="KW-0028">Amino-acid biosynthesis</keyword>
<dbReference type="PANTHER" id="PTHR21164:SF0">
    <property type="entry name" value="CHORISMATE MUTASE AROH"/>
    <property type="match status" value="1"/>
</dbReference>
<dbReference type="GO" id="GO:0008652">
    <property type="term" value="P:amino acid biosynthetic process"/>
    <property type="evidence" value="ECO:0007669"/>
    <property type="project" value="UniProtKB-UniRule"/>
</dbReference>
<dbReference type="GO" id="GO:0004106">
    <property type="term" value="F:chorismate mutase activity"/>
    <property type="evidence" value="ECO:0007669"/>
    <property type="project" value="UniProtKB-UniRule"/>
</dbReference>
<comment type="catalytic activity">
    <reaction evidence="3">
        <text>chorismate = prephenate</text>
        <dbReference type="Rhea" id="RHEA:13897"/>
        <dbReference type="ChEBI" id="CHEBI:29748"/>
        <dbReference type="ChEBI" id="CHEBI:29934"/>
        <dbReference type="EC" id="5.4.99.5"/>
    </reaction>
</comment>
<evidence type="ECO:0000256" key="2">
    <source>
        <dbReference type="PIRSR" id="PIRSR005965-1"/>
    </source>
</evidence>
<evidence type="ECO:0000256" key="1">
    <source>
        <dbReference type="NCBIfam" id="TIGR01796"/>
    </source>
</evidence>
<dbReference type="AlphaFoldDB" id="A0A544THN0"/>
<dbReference type="UniPathway" id="UPA00120">
    <property type="reaction ID" value="UER00203"/>
</dbReference>
<dbReference type="InterPro" id="IPR035959">
    <property type="entry name" value="RutC-like_sf"/>
</dbReference>
<protein>
    <recommendedName>
        <fullName evidence="1 3">chorismate mutase</fullName>
        <ecNumber evidence="1 3">5.4.99.5</ecNumber>
    </recommendedName>
</protein>
<evidence type="ECO:0000256" key="3">
    <source>
        <dbReference type="PROSITE-ProRule" id="PRU00514"/>
    </source>
</evidence>
<comment type="caution">
    <text evidence="4">The sequence shown here is derived from an EMBL/GenBank/DDBJ whole genome shotgun (WGS) entry which is preliminary data.</text>
</comment>
<reference evidence="4 5" key="1">
    <citation type="submission" date="2019-05" db="EMBL/GenBank/DDBJ databases">
        <title>Psychrobacillus vulpis sp. nov., a new species isolated from feces of a red fox that inhabits in The Tablas de Daimiel Natural Park, Albacete, Spain.</title>
        <authorList>
            <person name="Rodriguez M."/>
            <person name="Reina J.C."/>
            <person name="Bejar V."/>
            <person name="Llamas I."/>
        </authorList>
    </citation>
    <scope>NUCLEOTIDE SEQUENCE [LARGE SCALE GENOMIC DNA]</scope>
    <source>
        <strain evidence="4 5">NEAU-3TGS17</strain>
    </source>
</reference>
<dbReference type="PANTHER" id="PTHR21164">
    <property type="entry name" value="CHORISMATE MUTASE"/>
    <property type="match status" value="1"/>
</dbReference>
<gene>
    <name evidence="4" type="primary">aroH</name>
    <name evidence="4" type="ORF">FG382_02095</name>
</gene>
<feature type="binding site" evidence="2">
    <location>
        <position position="89"/>
    </location>
    <ligand>
        <name>prephenate</name>
        <dbReference type="ChEBI" id="CHEBI:29934"/>
    </ligand>
</feature>
<dbReference type="PROSITE" id="PS51167">
    <property type="entry name" value="CHORISMATE_MUT_1"/>
    <property type="match status" value="1"/>
</dbReference>
<proteinExistence type="predicted"/>
<dbReference type="OrthoDB" id="9802232at2"/>
<dbReference type="Proteomes" id="UP000317316">
    <property type="component" value="Unassembled WGS sequence"/>
</dbReference>
<feature type="binding site" evidence="2">
    <location>
        <position position="107"/>
    </location>
    <ligand>
        <name>prephenate</name>
        <dbReference type="ChEBI" id="CHEBI:29934"/>
    </ligand>
</feature>
<dbReference type="PIRSF" id="PIRSF005965">
    <property type="entry name" value="Chor_mut_AroH"/>
    <property type="match status" value="1"/>
</dbReference>
<keyword evidence="5" id="KW-1185">Reference proteome</keyword>
<dbReference type="EC" id="5.4.99.5" evidence="1 3"/>
<accession>A0A544THN0</accession>
<dbReference type="Pfam" id="PF07736">
    <property type="entry name" value="CM_1"/>
    <property type="match status" value="1"/>
</dbReference>
<keyword evidence="3 4" id="KW-0413">Isomerase</keyword>
<dbReference type="Gene3D" id="3.30.1330.40">
    <property type="entry name" value="RutC-like"/>
    <property type="match status" value="1"/>
</dbReference>
<organism evidence="4 5">
    <name type="scientific">Psychrobacillus lasiicapitis</name>
    <dbReference type="NCBI Taxonomy" id="1636719"/>
    <lineage>
        <taxon>Bacteria</taxon>
        <taxon>Bacillati</taxon>
        <taxon>Bacillota</taxon>
        <taxon>Bacilli</taxon>
        <taxon>Bacillales</taxon>
        <taxon>Bacillaceae</taxon>
        <taxon>Psychrobacillus</taxon>
    </lineage>
</organism>
<dbReference type="InterPro" id="IPR008243">
    <property type="entry name" value="Chorismate_mutase_AroH"/>
</dbReference>
<sequence>MIRGVRGATTVTADSNEEVLLETSRLVQEMAKANDVQPEDIASVIISTTTDITSAFPARAVRSLEGWTYVPVMCTHEMDVPNSLEKCVRLLMHINTEKNQQDIEHIYLNNAVTLRPDLVK</sequence>
<dbReference type="GO" id="GO:0046417">
    <property type="term" value="P:chorismate metabolic process"/>
    <property type="evidence" value="ECO:0007669"/>
    <property type="project" value="TreeGrafter"/>
</dbReference>
<dbReference type="GO" id="GO:0009073">
    <property type="term" value="P:aromatic amino acid family biosynthetic process"/>
    <property type="evidence" value="ECO:0007669"/>
    <property type="project" value="UniProtKB-UniRule"/>
</dbReference>